<feature type="domain" description="SnoaL-like" evidence="1">
    <location>
        <begin position="14"/>
        <end position="118"/>
    </location>
</feature>
<evidence type="ECO:0000259" key="1">
    <source>
        <dbReference type="Pfam" id="PF12680"/>
    </source>
</evidence>
<evidence type="ECO:0000313" key="2">
    <source>
        <dbReference type="EMBL" id="GLH69907.1"/>
    </source>
</evidence>
<dbReference type="Pfam" id="PF12680">
    <property type="entry name" value="SnoaL_2"/>
    <property type="match status" value="1"/>
</dbReference>
<name>A0ABQ5Q575_9BACT</name>
<accession>A0ABQ5Q575</accession>
<dbReference type="SUPFAM" id="SSF54427">
    <property type="entry name" value="NTF2-like"/>
    <property type="match status" value="1"/>
</dbReference>
<proteinExistence type="predicted"/>
<evidence type="ECO:0000313" key="3">
    <source>
        <dbReference type="Proteomes" id="UP001165089"/>
    </source>
</evidence>
<sequence>MDFPNKAKVPPPLRPYVEAWGNQDAEALSACFEEACEFDSPLLDHPLKGRASVRAYFSELFSKVPAIQTHGSRFFVHGNSTLTVTELTVENPSWGQGRYLMTTAQLQRFSDAGLIARMEVYTDVEAAVKL</sequence>
<protein>
    <recommendedName>
        <fullName evidence="1">SnoaL-like domain-containing protein</fullName>
    </recommendedName>
</protein>
<organism evidence="2 3">
    <name type="scientific">Geothrix rubra</name>
    <dbReference type="NCBI Taxonomy" id="2927977"/>
    <lineage>
        <taxon>Bacteria</taxon>
        <taxon>Pseudomonadati</taxon>
        <taxon>Acidobacteriota</taxon>
        <taxon>Holophagae</taxon>
        <taxon>Holophagales</taxon>
        <taxon>Holophagaceae</taxon>
        <taxon>Geothrix</taxon>
    </lineage>
</organism>
<dbReference type="Proteomes" id="UP001165089">
    <property type="component" value="Unassembled WGS sequence"/>
</dbReference>
<dbReference type="Gene3D" id="3.10.450.50">
    <property type="match status" value="1"/>
</dbReference>
<gene>
    <name evidence="2" type="ORF">GETHPA_14400</name>
</gene>
<dbReference type="InterPro" id="IPR037401">
    <property type="entry name" value="SnoaL-like"/>
</dbReference>
<dbReference type="InterPro" id="IPR032710">
    <property type="entry name" value="NTF2-like_dom_sf"/>
</dbReference>
<reference evidence="2 3" key="1">
    <citation type="journal article" date="2023" name="Antonie Van Leeuwenhoek">
        <title>Mesoterricola silvestris gen. nov., sp. nov., Mesoterricola sediminis sp. nov., Geothrix oryzae sp. nov., Geothrix edaphica sp. nov., Geothrix rubra sp. nov., and Geothrix limicola sp. nov., six novel members of Acidobacteriota isolated from soils.</title>
        <authorList>
            <person name="Itoh H."/>
            <person name="Sugisawa Y."/>
            <person name="Mise K."/>
            <person name="Xu Z."/>
            <person name="Kuniyasu M."/>
            <person name="Ushijima N."/>
            <person name="Kawano K."/>
            <person name="Kobayashi E."/>
            <person name="Shiratori Y."/>
            <person name="Masuda Y."/>
            <person name="Senoo K."/>
        </authorList>
    </citation>
    <scope>NUCLEOTIDE SEQUENCE [LARGE SCALE GENOMIC DNA]</scope>
    <source>
        <strain evidence="2 3">Red803</strain>
    </source>
</reference>
<comment type="caution">
    <text evidence="2">The sequence shown here is derived from an EMBL/GenBank/DDBJ whole genome shotgun (WGS) entry which is preliminary data.</text>
</comment>
<dbReference type="EMBL" id="BSDD01000002">
    <property type="protein sequence ID" value="GLH69907.1"/>
    <property type="molecule type" value="Genomic_DNA"/>
</dbReference>
<dbReference type="RefSeq" id="WP_285724089.1">
    <property type="nucleotide sequence ID" value="NZ_BSDD01000002.1"/>
</dbReference>
<keyword evidence="3" id="KW-1185">Reference proteome</keyword>